<dbReference type="SUPFAM" id="SSF51294">
    <property type="entry name" value="Hedgehog/intein (Hint) domain"/>
    <property type="match status" value="1"/>
</dbReference>
<accession>A0A1G5RCB7</accession>
<name>A0A1G5RCB7_9RHOB</name>
<protein>
    <recommendedName>
        <fullName evidence="4">Hint domain-containing protein</fullName>
    </recommendedName>
</protein>
<dbReference type="STRING" id="1156985.SAMN04488118_1128"/>
<dbReference type="EMBL" id="FMWG01000012">
    <property type="protein sequence ID" value="SCZ71430.1"/>
    <property type="molecule type" value="Genomic_DNA"/>
</dbReference>
<sequence>MSDPTQYLQVTNTLGYQVTIPLVGPFESGIAVNPDQIGVYMTTPLAPDDSLVRALRMVNTISSEQGFGNMIDPGRLDEWDSMNGTSFGLRGFTGVNFGGYIGSIEELSSFHPDGSVNPSINLSGAAYGYNVAVIVPAEGLTEADGLPSGTGITIGFGVGLGVSGTPTVTFAIPLIGENGVFLDGYDFLSSSRQLEQYLRANNLERLPTIDEIREMDQKWYDSFIDSFADVASTMLIVAVGPVLAAEILKARGEECFGPEVSIDMWPLDPDLIPGPDGIYDQDEVYAKIWKKPIEQIEVGDLVVSFDKNENLVPGPVTRLFRNDAKILLDFHGTRVTPGHVYYRADSKKSYKFETLIDVLRDDGVIQQQDGTLIRATTNVPVGDLRDGFVRAVTGTLKSDGSVDVKDEGRIRVGTRFIVGEGKERKSFAVADLIQAGGGVVGDDELIRVDDGEPMPFHWEFGDLLPKPEDFVLAGSGTTLEDIYKAAEWESQGPRLPAPMVLDGGPVQPLKGAELSAMPRNEPLNLGHMPEARQKPYRMMNRKHAGS</sequence>
<evidence type="ECO:0000313" key="2">
    <source>
        <dbReference type="EMBL" id="SCZ71430.1"/>
    </source>
</evidence>
<proteinExistence type="predicted"/>
<dbReference type="Proteomes" id="UP000198767">
    <property type="component" value="Unassembled WGS sequence"/>
</dbReference>
<dbReference type="RefSeq" id="WP_232716264.1">
    <property type="nucleotide sequence ID" value="NZ_FMWG01000012.1"/>
</dbReference>
<dbReference type="Gene3D" id="2.170.16.10">
    <property type="entry name" value="Hedgehog/Intein (Hint) domain"/>
    <property type="match status" value="1"/>
</dbReference>
<evidence type="ECO:0000256" key="1">
    <source>
        <dbReference type="SAM" id="MobiDB-lite"/>
    </source>
</evidence>
<feature type="region of interest" description="Disordered" evidence="1">
    <location>
        <begin position="515"/>
        <end position="546"/>
    </location>
</feature>
<keyword evidence="3" id="KW-1185">Reference proteome</keyword>
<dbReference type="InterPro" id="IPR036844">
    <property type="entry name" value="Hint_dom_sf"/>
</dbReference>
<gene>
    <name evidence="2" type="ORF">SAMN04488118_1128</name>
</gene>
<organism evidence="2 3">
    <name type="scientific">Epibacterium ulvae</name>
    <dbReference type="NCBI Taxonomy" id="1156985"/>
    <lineage>
        <taxon>Bacteria</taxon>
        <taxon>Pseudomonadati</taxon>
        <taxon>Pseudomonadota</taxon>
        <taxon>Alphaproteobacteria</taxon>
        <taxon>Rhodobacterales</taxon>
        <taxon>Roseobacteraceae</taxon>
        <taxon>Epibacterium</taxon>
    </lineage>
</organism>
<evidence type="ECO:0000313" key="3">
    <source>
        <dbReference type="Proteomes" id="UP000198767"/>
    </source>
</evidence>
<evidence type="ECO:0008006" key="4">
    <source>
        <dbReference type="Google" id="ProtNLM"/>
    </source>
</evidence>
<dbReference type="AlphaFoldDB" id="A0A1G5RCB7"/>
<reference evidence="2 3" key="1">
    <citation type="submission" date="2016-10" db="EMBL/GenBank/DDBJ databases">
        <authorList>
            <person name="de Groot N.N."/>
        </authorList>
    </citation>
    <scope>NUCLEOTIDE SEQUENCE [LARGE SCALE GENOMIC DNA]</scope>
    <source>
        <strain evidence="2 3">U95</strain>
    </source>
</reference>